<dbReference type="GeneID" id="108049623"/>
<sequence length="150" mass="17037">MGRAEKMCTGKTACCCLVSKATSISKHSIKSGDRFAFRGDGTGRNPFFRFLAHFRKCYKDRLCHLPPGQVTLMGSRVWKCMTLAEKEPFIAAARMFSYTFRSRSKKVNWLLAKLRESAVELECQGTAQWMLINGIKTWEQCVLNDLLDLG</sequence>
<dbReference type="OMA" id="LAHFRKC"/>
<dbReference type="InterPro" id="IPR009071">
    <property type="entry name" value="HMG_box_dom"/>
</dbReference>
<protein>
    <submittedName>
        <fullName evidence="2">Uncharacterized protein LOC108049623</fullName>
    </submittedName>
</protein>
<dbReference type="RefSeq" id="XP_016986355.1">
    <property type="nucleotide sequence ID" value="XM_017130866.1"/>
</dbReference>
<dbReference type="CDD" id="cd00084">
    <property type="entry name" value="HMG-box_SF"/>
    <property type="match status" value="1"/>
</dbReference>
<accession>A0A6P4F7E2</accession>
<gene>
    <name evidence="2" type="primary">LOC108049623</name>
</gene>
<feature type="domain" description="HMG box" evidence="1">
    <location>
        <begin position="44"/>
        <end position="97"/>
    </location>
</feature>
<reference evidence="2" key="1">
    <citation type="submission" date="2025-08" db="UniProtKB">
        <authorList>
            <consortium name="RefSeq"/>
        </authorList>
    </citation>
    <scope>IDENTIFICATION</scope>
</reference>
<dbReference type="OrthoDB" id="7675944at2759"/>
<name>A0A6P4F7E2_DRORH</name>
<dbReference type="SUPFAM" id="SSF47095">
    <property type="entry name" value="HMG-box"/>
    <property type="match status" value="1"/>
</dbReference>
<dbReference type="Pfam" id="PF00505">
    <property type="entry name" value="HMG_box"/>
    <property type="match status" value="1"/>
</dbReference>
<dbReference type="GO" id="GO:0005634">
    <property type="term" value="C:nucleus"/>
    <property type="evidence" value="ECO:0007669"/>
    <property type="project" value="UniProtKB-ARBA"/>
</dbReference>
<dbReference type="InterPro" id="IPR036910">
    <property type="entry name" value="HMG_box_dom_sf"/>
</dbReference>
<dbReference type="RefSeq" id="XP_016986355.2">
    <property type="nucleotide sequence ID" value="XM_017130866.2"/>
</dbReference>
<evidence type="ECO:0000313" key="2">
    <source>
        <dbReference type="RefSeq" id="XP_016986355.1"/>
    </source>
</evidence>
<evidence type="ECO:0000259" key="1">
    <source>
        <dbReference type="Pfam" id="PF00505"/>
    </source>
</evidence>
<proteinExistence type="predicted"/>
<organism evidence="2">
    <name type="scientific">Drosophila rhopaloa</name>
    <name type="common">Fruit fly</name>
    <dbReference type="NCBI Taxonomy" id="1041015"/>
    <lineage>
        <taxon>Eukaryota</taxon>
        <taxon>Metazoa</taxon>
        <taxon>Ecdysozoa</taxon>
        <taxon>Arthropoda</taxon>
        <taxon>Hexapoda</taxon>
        <taxon>Insecta</taxon>
        <taxon>Pterygota</taxon>
        <taxon>Neoptera</taxon>
        <taxon>Endopterygota</taxon>
        <taxon>Diptera</taxon>
        <taxon>Brachycera</taxon>
        <taxon>Muscomorpha</taxon>
        <taxon>Ephydroidea</taxon>
        <taxon>Drosophilidae</taxon>
        <taxon>Drosophila</taxon>
        <taxon>Sophophora</taxon>
    </lineage>
</organism>
<dbReference type="AlphaFoldDB" id="A0A6P4F7E2"/>